<evidence type="ECO:0000256" key="1">
    <source>
        <dbReference type="SAM" id="MobiDB-lite"/>
    </source>
</evidence>
<dbReference type="AlphaFoldDB" id="A0A7S2TRN0"/>
<organism evidence="4">
    <name type="scientific">Lotharella oceanica</name>
    <dbReference type="NCBI Taxonomy" id="641309"/>
    <lineage>
        <taxon>Eukaryota</taxon>
        <taxon>Sar</taxon>
        <taxon>Rhizaria</taxon>
        <taxon>Cercozoa</taxon>
        <taxon>Chlorarachniophyceae</taxon>
        <taxon>Lotharella</taxon>
    </lineage>
</organism>
<sequence>MAFSTEKLLRGLDTARGFVYNSLPSLRSTDAAEKLGGSLDDFGDILALNDKILQETSDDLSDEDVKKYDLDPPRVIVVGLTSAGKSSLLERIIGFPIFPVLDKVCTRQPFQLSMQRASDPQKKVKTTNKSPRPSSSPDQKHNAVQTEDEMPHAELKFPATGKTFQLPEDTPKVRDEIASLQGSKSEHVHFSKDEIRATVKSTINETFTFTDLPGVFMVGERKMGSNYAQSRAENTRLQNETMAIAKHYVQKPNTIVLVVISATDWMHGLNNDPLCGHLCEWLEETRKNQSVDVYGVITKLDTQKELSKNSPLRKVLTGQLSEDHILQGLKVKKWIPVVSSPAVLSETNRSKAESIELEAIHQCLKSCIPSSALEQMPLGRTALLRELKFALLKAIIKTQKGLRDRIGSFSLDVENKLKALPRPASVPEKRVKFDNRLKVLEETLKSEVGQKGTTATNSLRMQLLVHAPAKFQEDLLACSLRGDVQKEVQQIMNQAALEAGGSFDSDMSFNTLSRRIIESYRTPCLKLVESCAQIVLRALKKSVDKAFGDYKQLKLLVHRTLGLQAGVEVKAKSSSLDGALDKMAKDGKLSMPGENMFGILQRSAVSKVLSLLDAHRTMICFHPMWRNFDTLHTKILLGPPPHSRDAKNKDAEDTLQRMLELPALAKRVREEGRNAIRVYEQATGETVKEPHRAKILKHFARVEVMGYIIRMSLVGCIFPIIIRDLRDGLFQGIHCGMSKFEFSVSSLLRTRLLFDPKMETKVMNFMNPSTEDMERRARWEKKQNVLRGLQQEFEKCQERLQTLQDVFEADDEAE</sequence>
<evidence type="ECO:0008006" key="5">
    <source>
        <dbReference type="Google" id="ProtNLM"/>
    </source>
</evidence>
<evidence type="ECO:0000313" key="4">
    <source>
        <dbReference type="EMBL" id="CAD9766766.1"/>
    </source>
</evidence>
<feature type="domain" description="Dynamin N-terminal" evidence="2">
    <location>
        <begin position="75"/>
        <end position="265"/>
    </location>
</feature>
<dbReference type="SUPFAM" id="SSF52540">
    <property type="entry name" value="P-loop containing nucleoside triphosphate hydrolases"/>
    <property type="match status" value="1"/>
</dbReference>
<dbReference type="InterPro" id="IPR045063">
    <property type="entry name" value="Dynamin_N"/>
</dbReference>
<dbReference type="GO" id="GO:0005874">
    <property type="term" value="C:microtubule"/>
    <property type="evidence" value="ECO:0007669"/>
    <property type="project" value="TreeGrafter"/>
</dbReference>
<dbReference type="PRINTS" id="PR00195">
    <property type="entry name" value="DYNAMIN"/>
</dbReference>
<feature type="region of interest" description="Disordered" evidence="1">
    <location>
        <begin position="112"/>
        <end position="149"/>
    </location>
</feature>
<dbReference type="GO" id="GO:0016020">
    <property type="term" value="C:membrane"/>
    <property type="evidence" value="ECO:0007669"/>
    <property type="project" value="TreeGrafter"/>
</dbReference>
<name>A0A7S2TRN0_9EUKA</name>
<dbReference type="InterPro" id="IPR000375">
    <property type="entry name" value="Dynamin_stalk"/>
</dbReference>
<proteinExistence type="predicted"/>
<dbReference type="Gene3D" id="3.40.50.300">
    <property type="entry name" value="P-loop containing nucleotide triphosphate hydrolases"/>
    <property type="match status" value="1"/>
</dbReference>
<dbReference type="GO" id="GO:0005737">
    <property type="term" value="C:cytoplasm"/>
    <property type="evidence" value="ECO:0007669"/>
    <property type="project" value="TreeGrafter"/>
</dbReference>
<dbReference type="GO" id="GO:0003924">
    <property type="term" value="F:GTPase activity"/>
    <property type="evidence" value="ECO:0007669"/>
    <property type="project" value="TreeGrafter"/>
</dbReference>
<reference evidence="4" key="1">
    <citation type="submission" date="2021-01" db="EMBL/GenBank/DDBJ databases">
        <authorList>
            <person name="Corre E."/>
            <person name="Pelletier E."/>
            <person name="Niang G."/>
            <person name="Scheremetjew M."/>
            <person name="Finn R."/>
            <person name="Kale V."/>
            <person name="Holt S."/>
            <person name="Cochrane G."/>
            <person name="Meng A."/>
            <person name="Brown T."/>
            <person name="Cohen L."/>
        </authorList>
    </citation>
    <scope>NUCLEOTIDE SEQUENCE</scope>
    <source>
        <strain evidence="4">CCMP622</strain>
    </source>
</reference>
<evidence type="ECO:0000259" key="3">
    <source>
        <dbReference type="Pfam" id="PF01031"/>
    </source>
</evidence>
<dbReference type="InterPro" id="IPR027417">
    <property type="entry name" value="P-loop_NTPase"/>
</dbReference>
<dbReference type="GO" id="GO:0008017">
    <property type="term" value="F:microtubule binding"/>
    <property type="evidence" value="ECO:0007669"/>
    <property type="project" value="TreeGrafter"/>
</dbReference>
<feature type="compositionally biased region" description="Polar residues" evidence="1">
    <location>
        <begin position="127"/>
        <end position="145"/>
    </location>
</feature>
<dbReference type="PANTHER" id="PTHR11566:SF21">
    <property type="entry name" value="DYNAMIN RELATED PROTEIN 1, ISOFORM A"/>
    <property type="match status" value="1"/>
</dbReference>
<gene>
    <name evidence="4" type="ORF">LSP00402_LOCUS11337</name>
</gene>
<dbReference type="Pfam" id="PF00350">
    <property type="entry name" value="Dynamin_N"/>
    <property type="match status" value="1"/>
</dbReference>
<evidence type="ECO:0000259" key="2">
    <source>
        <dbReference type="Pfam" id="PF00350"/>
    </source>
</evidence>
<protein>
    <recommendedName>
        <fullName evidence="5">GED domain-containing protein</fullName>
    </recommendedName>
</protein>
<dbReference type="EMBL" id="HBHP01018235">
    <property type="protein sequence ID" value="CAD9766766.1"/>
    <property type="molecule type" value="Transcribed_RNA"/>
</dbReference>
<dbReference type="InterPro" id="IPR022812">
    <property type="entry name" value="Dynamin"/>
</dbReference>
<dbReference type="PANTHER" id="PTHR11566">
    <property type="entry name" value="DYNAMIN"/>
    <property type="match status" value="1"/>
</dbReference>
<dbReference type="Pfam" id="PF01031">
    <property type="entry name" value="Dynamin_M"/>
    <property type="match status" value="1"/>
</dbReference>
<accession>A0A7S2TRN0</accession>
<dbReference type="Gene3D" id="1.20.120.1240">
    <property type="entry name" value="Dynamin, middle domain"/>
    <property type="match status" value="1"/>
</dbReference>
<feature type="domain" description="Dynamin stalk" evidence="3">
    <location>
        <begin position="378"/>
        <end position="557"/>
    </location>
</feature>